<dbReference type="Proteomes" id="UP000269396">
    <property type="component" value="Unassembled WGS sequence"/>
</dbReference>
<keyword evidence="1" id="KW-1133">Transmembrane helix</keyword>
<gene>
    <name evidence="3" type="ORF">SMTD_LOCUS4219</name>
</gene>
<feature type="transmembrane region" description="Helical" evidence="1">
    <location>
        <begin position="27"/>
        <end position="49"/>
    </location>
</feature>
<keyword evidence="1" id="KW-0472">Membrane</keyword>
<proteinExistence type="predicted"/>
<keyword evidence="1" id="KW-0812">Transmembrane</keyword>
<evidence type="ECO:0000259" key="2">
    <source>
        <dbReference type="PROSITE" id="PS50156"/>
    </source>
</evidence>
<feature type="non-terminal residue" evidence="3">
    <location>
        <position position="82"/>
    </location>
</feature>
<name>A0A3P8BBV6_9TREM</name>
<evidence type="ECO:0000313" key="3">
    <source>
        <dbReference type="EMBL" id="VDP04325.1"/>
    </source>
</evidence>
<dbReference type="InterPro" id="IPR053958">
    <property type="entry name" value="HMGCR/SNAP/NPC1-like_SSD"/>
</dbReference>
<accession>A0A3P8BBV6</accession>
<dbReference type="EMBL" id="UZAL01010864">
    <property type="protein sequence ID" value="VDP04325.1"/>
    <property type="molecule type" value="Genomic_DNA"/>
</dbReference>
<protein>
    <recommendedName>
        <fullName evidence="2">SSD domain-containing protein</fullName>
    </recommendedName>
</protein>
<dbReference type="Pfam" id="PF12349">
    <property type="entry name" value="Sterol-sensing"/>
    <property type="match status" value="1"/>
</dbReference>
<dbReference type="AlphaFoldDB" id="A0A3P8BBV6"/>
<dbReference type="PANTHER" id="PTHR45727">
    <property type="entry name" value="NPC INTRACELLULAR CHOLESTEROL TRANSPORTER 1"/>
    <property type="match status" value="1"/>
</dbReference>
<reference evidence="3 4" key="1">
    <citation type="submission" date="2018-11" db="EMBL/GenBank/DDBJ databases">
        <authorList>
            <consortium name="Pathogen Informatics"/>
        </authorList>
    </citation>
    <scope>NUCLEOTIDE SEQUENCE [LARGE SCALE GENOMIC DNA]</scope>
    <source>
        <strain>Denwood</strain>
        <strain evidence="4">Zambia</strain>
    </source>
</reference>
<sequence>MVTSLCFVRILSELVTASNLIDMRITLGLAGVLIVLASVLASIGFWSYLNLPITLIIVEVIPFLVLAIGVDNIFILVHEFEH</sequence>
<feature type="domain" description="SSD" evidence="2">
    <location>
        <begin position="1"/>
        <end position="82"/>
    </location>
</feature>
<dbReference type="SUPFAM" id="SSF82866">
    <property type="entry name" value="Multidrug efflux transporter AcrB transmembrane domain"/>
    <property type="match status" value="1"/>
</dbReference>
<organism evidence="3 4">
    <name type="scientific">Schistosoma mattheei</name>
    <dbReference type="NCBI Taxonomy" id="31246"/>
    <lineage>
        <taxon>Eukaryota</taxon>
        <taxon>Metazoa</taxon>
        <taxon>Spiralia</taxon>
        <taxon>Lophotrochozoa</taxon>
        <taxon>Platyhelminthes</taxon>
        <taxon>Trematoda</taxon>
        <taxon>Digenea</taxon>
        <taxon>Strigeidida</taxon>
        <taxon>Schistosomatoidea</taxon>
        <taxon>Schistosomatidae</taxon>
        <taxon>Schistosoma</taxon>
    </lineage>
</organism>
<dbReference type="GO" id="GO:0016020">
    <property type="term" value="C:membrane"/>
    <property type="evidence" value="ECO:0007669"/>
    <property type="project" value="TreeGrafter"/>
</dbReference>
<dbReference type="PROSITE" id="PS50156">
    <property type="entry name" value="SSD"/>
    <property type="match status" value="1"/>
</dbReference>
<evidence type="ECO:0000256" key="1">
    <source>
        <dbReference type="SAM" id="Phobius"/>
    </source>
</evidence>
<dbReference type="GO" id="GO:0015918">
    <property type="term" value="P:sterol transport"/>
    <property type="evidence" value="ECO:0007669"/>
    <property type="project" value="TreeGrafter"/>
</dbReference>
<dbReference type="GO" id="GO:0032934">
    <property type="term" value="F:sterol binding"/>
    <property type="evidence" value="ECO:0007669"/>
    <property type="project" value="TreeGrafter"/>
</dbReference>
<keyword evidence="4" id="KW-1185">Reference proteome</keyword>
<dbReference type="PANTHER" id="PTHR45727:SF2">
    <property type="entry name" value="NPC INTRACELLULAR CHOLESTEROL TRANSPORTER 1"/>
    <property type="match status" value="1"/>
</dbReference>
<evidence type="ECO:0000313" key="4">
    <source>
        <dbReference type="Proteomes" id="UP000269396"/>
    </source>
</evidence>
<dbReference type="InterPro" id="IPR000731">
    <property type="entry name" value="SSD"/>
</dbReference>
<feature type="transmembrane region" description="Helical" evidence="1">
    <location>
        <begin position="56"/>
        <end position="77"/>
    </location>
</feature>